<dbReference type="InterPro" id="IPR051325">
    <property type="entry name" value="Nudix_hydrolase_domain"/>
</dbReference>
<accession>A0A1G2BBB8</accession>
<evidence type="ECO:0000313" key="5">
    <source>
        <dbReference type="Proteomes" id="UP000176420"/>
    </source>
</evidence>
<dbReference type="GO" id="GO:0006167">
    <property type="term" value="P:AMP biosynthetic process"/>
    <property type="evidence" value="ECO:0007669"/>
    <property type="project" value="TreeGrafter"/>
</dbReference>
<evidence type="ECO:0000256" key="2">
    <source>
        <dbReference type="RuleBase" id="RU003476"/>
    </source>
</evidence>
<reference evidence="4 5" key="1">
    <citation type="journal article" date="2016" name="Nat. Commun.">
        <title>Thousands of microbial genomes shed light on interconnected biogeochemical processes in an aquifer system.</title>
        <authorList>
            <person name="Anantharaman K."/>
            <person name="Brown C.T."/>
            <person name="Hug L.A."/>
            <person name="Sharon I."/>
            <person name="Castelle C.J."/>
            <person name="Probst A.J."/>
            <person name="Thomas B.C."/>
            <person name="Singh A."/>
            <person name="Wilkins M.J."/>
            <person name="Karaoz U."/>
            <person name="Brodie E.L."/>
            <person name="Williams K.H."/>
            <person name="Hubbard S.S."/>
            <person name="Banfield J.F."/>
        </authorList>
    </citation>
    <scope>NUCLEOTIDE SEQUENCE [LARGE SCALE GENOMIC DNA]</scope>
</reference>
<dbReference type="EMBL" id="MHKI01000020">
    <property type="protein sequence ID" value="OGY86422.1"/>
    <property type="molecule type" value="Genomic_DNA"/>
</dbReference>
<evidence type="ECO:0000313" key="4">
    <source>
        <dbReference type="EMBL" id="OGY86422.1"/>
    </source>
</evidence>
<dbReference type="InterPro" id="IPR020084">
    <property type="entry name" value="NUDIX_hydrolase_CS"/>
</dbReference>
<dbReference type="PRINTS" id="PR00502">
    <property type="entry name" value="NUDIXFAMILY"/>
</dbReference>
<name>A0A1G2BBB8_9BACT</name>
<gene>
    <name evidence="4" type="ORF">A2319_01215</name>
</gene>
<dbReference type="InterPro" id="IPR015797">
    <property type="entry name" value="NUDIX_hydrolase-like_dom_sf"/>
</dbReference>
<dbReference type="PROSITE" id="PS00893">
    <property type="entry name" value="NUDIX_BOX"/>
    <property type="match status" value="1"/>
</dbReference>
<dbReference type="Pfam" id="PF00293">
    <property type="entry name" value="NUDIX"/>
    <property type="match status" value="1"/>
</dbReference>
<dbReference type="CDD" id="cd03673">
    <property type="entry name" value="NUDIX_Ap6A_hydrolase"/>
    <property type="match status" value="1"/>
</dbReference>
<dbReference type="PANTHER" id="PTHR21340">
    <property type="entry name" value="DIADENOSINE 5,5-P1,P4-TETRAPHOSPHATE PYROPHOSPHOHYDROLASE MUTT"/>
    <property type="match status" value="1"/>
</dbReference>
<dbReference type="SUPFAM" id="SSF55811">
    <property type="entry name" value="Nudix"/>
    <property type="match status" value="1"/>
</dbReference>
<proteinExistence type="inferred from homology"/>
<comment type="similarity">
    <text evidence="2">Belongs to the Nudix hydrolase family.</text>
</comment>
<dbReference type="InterPro" id="IPR020476">
    <property type="entry name" value="Nudix_hydrolase"/>
</dbReference>
<protein>
    <recommendedName>
        <fullName evidence="3">Nudix hydrolase domain-containing protein</fullName>
    </recommendedName>
</protein>
<dbReference type="AlphaFoldDB" id="A0A1G2BBB8"/>
<sequence>MIEKAGTIIWRHSQTSNQKEEILLVHRQRYDDWSLPKGHLEEGETPLQAALRETKEETGFDCKFLTPLPDFVYTMSSGEQARVFMFFGVLKDSSQNFDPQDTEVDEIKWVTLAQALTIVSYPSLREYLTKNFLSSLL</sequence>
<dbReference type="GO" id="GO:0004081">
    <property type="term" value="F:bis(5'-nucleosyl)-tetraphosphatase (asymmetrical) activity"/>
    <property type="evidence" value="ECO:0007669"/>
    <property type="project" value="TreeGrafter"/>
</dbReference>
<dbReference type="PANTHER" id="PTHR21340:SF0">
    <property type="entry name" value="BIS(5'-NUCLEOSYL)-TETRAPHOSPHATASE [ASYMMETRICAL]"/>
    <property type="match status" value="1"/>
</dbReference>
<dbReference type="Proteomes" id="UP000176420">
    <property type="component" value="Unassembled WGS sequence"/>
</dbReference>
<dbReference type="PROSITE" id="PS51462">
    <property type="entry name" value="NUDIX"/>
    <property type="match status" value="1"/>
</dbReference>
<keyword evidence="1 2" id="KW-0378">Hydrolase</keyword>
<comment type="caution">
    <text evidence="4">The sequence shown here is derived from an EMBL/GenBank/DDBJ whole genome shotgun (WGS) entry which is preliminary data.</text>
</comment>
<evidence type="ECO:0000259" key="3">
    <source>
        <dbReference type="PROSITE" id="PS51462"/>
    </source>
</evidence>
<organism evidence="4 5">
    <name type="scientific">Candidatus Kerfeldbacteria bacterium RIFOXYB2_FULL_38_14</name>
    <dbReference type="NCBI Taxonomy" id="1798547"/>
    <lineage>
        <taxon>Bacteria</taxon>
        <taxon>Candidatus Kerfeldiibacteriota</taxon>
    </lineage>
</organism>
<dbReference type="GO" id="GO:0006754">
    <property type="term" value="P:ATP biosynthetic process"/>
    <property type="evidence" value="ECO:0007669"/>
    <property type="project" value="TreeGrafter"/>
</dbReference>
<evidence type="ECO:0000256" key="1">
    <source>
        <dbReference type="ARBA" id="ARBA00022801"/>
    </source>
</evidence>
<dbReference type="InterPro" id="IPR000086">
    <property type="entry name" value="NUDIX_hydrolase_dom"/>
</dbReference>
<feature type="domain" description="Nudix hydrolase" evidence="3">
    <location>
        <begin position="1"/>
        <end position="132"/>
    </location>
</feature>
<dbReference type="Gene3D" id="3.90.79.10">
    <property type="entry name" value="Nucleoside Triphosphate Pyrophosphohydrolase"/>
    <property type="match status" value="1"/>
</dbReference>